<dbReference type="InterPro" id="IPR001789">
    <property type="entry name" value="Sig_transdc_resp-reg_receiver"/>
</dbReference>
<dbReference type="FunFam" id="3.30.565.10:FF:000010">
    <property type="entry name" value="Sensor histidine kinase RcsC"/>
    <property type="match status" value="1"/>
</dbReference>
<feature type="domain" description="Response regulatory" evidence="9">
    <location>
        <begin position="16"/>
        <end position="132"/>
    </location>
</feature>
<feature type="coiled-coil region" evidence="7">
    <location>
        <begin position="134"/>
        <end position="168"/>
    </location>
</feature>
<evidence type="ECO:0000313" key="10">
    <source>
        <dbReference type="EMBL" id="ETR70015.1"/>
    </source>
</evidence>
<dbReference type="GO" id="GO:0005886">
    <property type="term" value="C:plasma membrane"/>
    <property type="evidence" value="ECO:0007669"/>
    <property type="project" value="TreeGrafter"/>
</dbReference>
<proteinExistence type="predicted"/>
<dbReference type="InterPro" id="IPR004358">
    <property type="entry name" value="Sig_transdc_His_kin-like_C"/>
</dbReference>
<dbReference type="GO" id="GO:0000155">
    <property type="term" value="F:phosphorelay sensor kinase activity"/>
    <property type="evidence" value="ECO:0007669"/>
    <property type="project" value="InterPro"/>
</dbReference>
<evidence type="ECO:0000256" key="4">
    <source>
        <dbReference type="ARBA" id="ARBA00022679"/>
    </source>
</evidence>
<reference evidence="11" key="1">
    <citation type="submission" date="2012-11" db="EMBL/GenBank/DDBJ databases">
        <authorList>
            <person name="Lucero-Rivera Y.E."/>
            <person name="Tovar-Ramirez D."/>
        </authorList>
    </citation>
    <scope>NUCLEOTIDE SEQUENCE [LARGE SCALE GENOMIC DNA]</scope>
    <source>
        <strain evidence="11">Araruama</strain>
    </source>
</reference>
<evidence type="ECO:0000256" key="6">
    <source>
        <dbReference type="PROSITE-ProRule" id="PRU00169"/>
    </source>
</evidence>
<dbReference type="AlphaFoldDB" id="A0A1V1P5J5"/>
<dbReference type="PROSITE" id="PS50109">
    <property type="entry name" value="HIS_KIN"/>
    <property type="match status" value="1"/>
</dbReference>
<dbReference type="InterPro" id="IPR003594">
    <property type="entry name" value="HATPase_dom"/>
</dbReference>
<dbReference type="PANTHER" id="PTHR43047">
    <property type="entry name" value="TWO-COMPONENT HISTIDINE PROTEIN KINASE"/>
    <property type="match status" value="1"/>
</dbReference>
<keyword evidence="4" id="KW-0808">Transferase</keyword>
<keyword evidence="3 6" id="KW-0597">Phosphoprotein</keyword>
<comment type="caution">
    <text evidence="10">The sequence shown here is derived from an EMBL/GenBank/DDBJ whole genome shotgun (WGS) entry which is preliminary data.</text>
</comment>
<accession>A0A1V1P5J5</accession>
<dbReference type="InterPro" id="IPR003661">
    <property type="entry name" value="HisK_dim/P_dom"/>
</dbReference>
<sequence>MSIKESFDLDSRFKSKILIVDDDRQHLEMLSDCIEDYVSNIITANNGIEAISKATTELPDIILMDIMMPEMNGFDACKQIKEDSRTTHIPVIFITALNDLDSILEGFASGGVDYVSKPFHTREILSRLKIHLRMQHQQRQLIDLAIELKATKEEAEAARIVAEKANQAKTNFLCNVSHELMTPMNMIMNMTHFAIDSGLTSKQRQYLEKIKSSSALLKELIDDILEYSKIEIGVQKTYNESFELKEIINHVYNQLRLKIIDSDRVQLILAEDPLIPPQLIGDFKRLQKILFHLGDNAIKFTSQGSVTIKTRLLELKDNQASVGFSIKDTGIGMDKAQQELLFQPFVQADSSKTRKYGGVGLGLALCRQLIKLMNGKIFIKSTPNKGSVVKLQFDFHVPEKQASNQQPIEKNTIISAQKNESNTKTSGLIEKGVPAQNISELLDQLQRNIKKRNPKKCKEICDLALELMLDKSMRERIEQIQDNLRRYQFKVAQDLLQAINNT</sequence>
<gene>
    <name evidence="10" type="ORF">OMM_03548</name>
</gene>
<evidence type="ECO:0000313" key="11">
    <source>
        <dbReference type="Proteomes" id="UP000189670"/>
    </source>
</evidence>
<evidence type="ECO:0000259" key="8">
    <source>
        <dbReference type="PROSITE" id="PS50109"/>
    </source>
</evidence>
<evidence type="ECO:0000256" key="1">
    <source>
        <dbReference type="ARBA" id="ARBA00000085"/>
    </source>
</evidence>
<dbReference type="CDD" id="cd16922">
    <property type="entry name" value="HATPase_EvgS-ArcB-TorS-like"/>
    <property type="match status" value="1"/>
</dbReference>
<dbReference type="SMART" id="SM00387">
    <property type="entry name" value="HATPase_c"/>
    <property type="match status" value="1"/>
</dbReference>
<dbReference type="Pfam" id="PF00512">
    <property type="entry name" value="HisKA"/>
    <property type="match status" value="1"/>
</dbReference>
<dbReference type="InterPro" id="IPR005467">
    <property type="entry name" value="His_kinase_dom"/>
</dbReference>
<dbReference type="InterPro" id="IPR011006">
    <property type="entry name" value="CheY-like_superfamily"/>
</dbReference>
<keyword evidence="5 10" id="KW-0418">Kinase</keyword>
<dbReference type="EMBL" id="ATBP01000507">
    <property type="protein sequence ID" value="ETR70015.1"/>
    <property type="molecule type" value="Genomic_DNA"/>
</dbReference>
<dbReference type="SUPFAM" id="SSF47384">
    <property type="entry name" value="Homodimeric domain of signal transducing histidine kinase"/>
    <property type="match status" value="1"/>
</dbReference>
<dbReference type="Pfam" id="PF02518">
    <property type="entry name" value="HATPase_c"/>
    <property type="match status" value="1"/>
</dbReference>
<evidence type="ECO:0000256" key="5">
    <source>
        <dbReference type="ARBA" id="ARBA00022777"/>
    </source>
</evidence>
<evidence type="ECO:0000256" key="7">
    <source>
        <dbReference type="SAM" id="Coils"/>
    </source>
</evidence>
<dbReference type="InterPro" id="IPR036890">
    <property type="entry name" value="HATPase_C_sf"/>
</dbReference>
<protein>
    <recommendedName>
        <fullName evidence="2">histidine kinase</fullName>
        <ecNumber evidence="2">2.7.13.3</ecNumber>
    </recommendedName>
</protein>
<evidence type="ECO:0000256" key="3">
    <source>
        <dbReference type="ARBA" id="ARBA00022553"/>
    </source>
</evidence>
<dbReference type="SUPFAM" id="SSF52172">
    <property type="entry name" value="CheY-like"/>
    <property type="match status" value="1"/>
</dbReference>
<feature type="modified residue" description="4-aspartylphosphate" evidence="6">
    <location>
        <position position="65"/>
    </location>
</feature>
<dbReference type="Gene3D" id="1.10.287.130">
    <property type="match status" value="1"/>
</dbReference>
<dbReference type="Gene3D" id="3.30.565.10">
    <property type="entry name" value="Histidine kinase-like ATPase, C-terminal domain"/>
    <property type="match status" value="1"/>
</dbReference>
<name>A0A1V1P5J5_9BACT</name>
<dbReference type="Pfam" id="PF00072">
    <property type="entry name" value="Response_reg"/>
    <property type="match status" value="1"/>
</dbReference>
<dbReference type="EC" id="2.7.13.3" evidence="2"/>
<dbReference type="SMART" id="SM00388">
    <property type="entry name" value="HisKA"/>
    <property type="match status" value="1"/>
</dbReference>
<dbReference type="InterPro" id="IPR036097">
    <property type="entry name" value="HisK_dim/P_sf"/>
</dbReference>
<dbReference type="PRINTS" id="PR00344">
    <property type="entry name" value="BCTRLSENSOR"/>
</dbReference>
<feature type="domain" description="Histidine kinase" evidence="8">
    <location>
        <begin position="175"/>
        <end position="397"/>
    </location>
</feature>
<organism evidence="10 11">
    <name type="scientific">Candidatus Magnetoglobus multicellularis str. Araruama</name>
    <dbReference type="NCBI Taxonomy" id="890399"/>
    <lineage>
        <taxon>Bacteria</taxon>
        <taxon>Pseudomonadati</taxon>
        <taxon>Thermodesulfobacteriota</taxon>
        <taxon>Desulfobacteria</taxon>
        <taxon>Desulfobacterales</taxon>
        <taxon>Desulfobacteraceae</taxon>
        <taxon>Candidatus Magnetoglobus</taxon>
    </lineage>
</organism>
<evidence type="ECO:0000259" key="9">
    <source>
        <dbReference type="PROSITE" id="PS50110"/>
    </source>
</evidence>
<dbReference type="GO" id="GO:0009927">
    <property type="term" value="F:histidine phosphotransfer kinase activity"/>
    <property type="evidence" value="ECO:0007669"/>
    <property type="project" value="TreeGrafter"/>
</dbReference>
<dbReference type="Gene3D" id="3.40.50.2300">
    <property type="match status" value="1"/>
</dbReference>
<dbReference type="SMART" id="SM00448">
    <property type="entry name" value="REC"/>
    <property type="match status" value="1"/>
</dbReference>
<dbReference type="PROSITE" id="PS50110">
    <property type="entry name" value="RESPONSE_REGULATORY"/>
    <property type="match status" value="1"/>
</dbReference>
<dbReference type="Proteomes" id="UP000189670">
    <property type="component" value="Unassembled WGS sequence"/>
</dbReference>
<dbReference type="CDD" id="cd00082">
    <property type="entry name" value="HisKA"/>
    <property type="match status" value="1"/>
</dbReference>
<keyword evidence="7" id="KW-0175">Coiled coil</keyword>
<comment type="catalytic activity">
    <reaction evidence="1">
        <text>ATP + protein L-histidine = ADP + protein N-phospho-L-histidine.</text>
        <dbReference type="EC" id="2.7.13.3"/>
    </reaction>
</comment>
<evidence type="ECO:0000256" key="2">
    <source>
        <dbReference type="ARBA" id="ARBA00012438"/>
    </source>
</evidence>
<dbReference type="SUPFAM" id="SSF55874">
    <property type="entry name" value="ATPase domain of HSP90 chaperone/DNA topoisomerase II/histidine kinase"/>
    <property type="match status" value="1"/>
</dbReference>